<dbReference type="RefSeq" id="XP_066716926.1">
    <property type="nucleotide sequence ID" value="XM_066857657.1"/>
</dbReference>
<dbReference type="Proteomes" id="UP001480595">
    <property type="component" value="Unassembled WGS sequence"/>
</dbReference>
<evidence type="ECO:0000313" key="4">
    <source>
        <dbReference type="Proteomes" id="UP001480595"/>
    </source>
</evidence>
<dbReference type="GeneID" id="92090720"/>
<comment type="caution">
    <text evidence="3">The sequence shown here is derived from an EMBL/GenBank/DDBJ whole genome shotgun (WGS) entry which is preliminary data.</text>
</comment>
<keyword evidence="4" id="KW-1185">Reference proteome</keyword>
<organism evidence="3 4">
    <name type="scientific">Apiospora phragmitis</name>
    <dbReference type="NCBI Taxonomy" id="2905665"/>
    <lineage>
        <taxon>Eukaryota</taxon>
        <taxon>Fungi</taxon>
        <taxon>Dikarya</taxon>
        <taxon>Ascomycota</taxon>
        <taxon>Pezizomycotina</taxon>
        <taxon>Sordariomycetes</taxon>
        <taxon>Xylariomycetidae</taxon>
        <taxon>Amphisphaeriales</taxon>
        <taxon>Apiosporaceae</taxon>
        <taxon>Apiospora</taxon>
    </lineage>
</organism>
<accession>A0ABR1VEI4</accession>
<dbReference type="Pfam" id="PF07470">
    <property type="entry name" value="Glyco_hydro_88"/>
    <property type="match status" value="1"/>
</dbReference>
<evidence type="ECO:0008006" key="5">
    <source>
        <dbReference type="Google" id="ProtNLM"/>
    </source>
</evidence>
<dbReference type="InterPro" id="IPR052043">
    <property type="entry name" value="PolySaccharide_Degr_Enz"/>
</dbReference>
<dbReference type="InterPro" id="IPR008928">
    <property type="entry name" value="6-hairpin_glycosidase_sf"/>
</dbReference>
<gene>
    <name evidence="3" type="ORF">PG994_006248</name>
</gene>
<dbReference type="SUPFAM" id="SSF48208">
    <property type="entry name" value="Six-hairpin glycosidases"/>
    <property type="match status" value="1"/>
</dbReference>
<name>A0ABR1VEI4_9PEZI</name>
<dbReference type="PANTHER" id="PTHR33886:SF11">
    <property type="entry name" value="WALL GLYCOSYL HYDROLASE YTER, PUTATIVE (AFU_ORTHOLOGUE AFUA_2G14630)-RELATED"/>
    <property type="match status" value="1"/>
</dbReference>
<dbReference type="PANTHER" id="PTHR33886">
    <property type="entry name" value="UNSATURATED RHAMNOGALACTURONAN HYDROLASE (EUROFUNG)"/>
    <property type="match status" value="1"/>
</dbReference>
<evidence type="ECO:0000256" key="1">
    <source>
        <dbReference type="ARBA" id="ARBA00022801"/>
    </source>
</evidence>
<dbReference type="EMBL" id="JAQQWL010000006">
    <property type="protein sequence ID" value="KAK8069632.1"/>
    <property type="molecule type" value="Genomic_DNA"/>
</dbReference>
<reference evidence="3 4" key="1">
    <citation type="submission" date="2023-01" db="EMBL/GenBank/DDBJ databases">
        <title>Analysis of 21 Apiospora genomes using comparative genomics revels a genus with tremendous synthesis potential of carbohydrate active enzymes and secondary metabolites.</title>
        <authorList>
            <person name="Sorensen T."/>
        </authorList>
    </citation>
    <scope>NUCLEOTIDE SEQUENCE [LARGE SCALE GENOMIC DNA]</scope>
    <source>
        <strain evidence="3 4">CBS 135458</strain>
    </source>
</reference>
<proteinExistence type="predicted"/>
<keyword evidence="2" id="KW-0732">Signal</keyword>
<evidence type="ECO:0000256" key="2">
    <source>
        <dbReference type="SAM" id="SignalP"/>
    </source>
</evidence>
<keyword evidence="1" id="KW-0378">Hydrolase</keyword>
<sequence length="401" mass="43916">MKLNTCAFAAFLACLDAGIAVAADVKYSTWMARSIMNRGQGIMTGKGGSSEPLQAGFTQKVFTAILERYPHDPLAPQIRGYLHESAASVAPFMLNATHDALSYPLDRLSNGNALLSLSKGPKTNETATFSSAAAALRQSIDLNRRNGEGGFWYFVYPNWSYLDGIYSLAPFYALYTAGGRKDPEARKALDEIQFQIDLIYYHTHNASSGLLVHGYDDSKTAVWADRITGASPYVWGRSLGWFMMALVDTVELLPRSGCKERDALLRKYNDIARAVLKAVDPATGAWWQVMNEPGRAKNYIESSGSAMFCTALLKGVRLGYLKDAGLAMEAKVVGVRAHGYLTDTFVTQNDKGFLDYNGTVSVCSLNSTASYDYYTGQPLLFNSVLGTAAYAFCSLEMEMFV</sequence>
<dbReference type="Gene3D" id="1.50.10.10">
    <property type="match status" value="1"/>
</dbReference>
<protein>
    <recommendedName>
        <fullName evidence="5">Glycosyl hydrolase family 88</fullName>
    </recommendedName>
</protein>
<evidence type="ECO:0000313" key="3">
    <source>
        <dbReference type="EMBL" id="KAK8069632.1"/>
    </source>
</evidence>
<feature type="signal peptide" evidence="2">
    <location>
        <begin position="1"/>
        <end position="22"/>
    </location>
</feature>
<dbReference type="InterPro" id="IPR010905">
    <property type="entry name" value="Glyco_hydro_88"/>
</dbReference>
<dbReference type="InterPro" id="IPR012341">
    <property type="entry name" value="6hp_glycosidase-like_sf"/>
</dbReference>
<feature type="chain" id="PRO_5045476783" description="Glycosyl hydrolase family 88" evidence="2">
    <location>
        <begin position="23"/>
        <end position="401"/>
    </location>
</feature>